<feature type="compositionally biased region" description="Polar residues" evidence="1">
    <location>
        <begin position="176"/>
        <end position="187"/>
    </location>
</feature>
<dbReference type="Proteomes" id="UP000006469">
    <property type="component" value="Chromosome"/>
</dbReference>
<dbReference type="KEGG" id="hme:HFX_0575"/>
<accession>I3R239</accession>
<proteinExistence type="predicted"/>
<feature type="region of interest" description="Disordered" evidence="1">
    <location>
        <begin position="118"/>
        <end position="213"/>
    </location>
</feature>
<protein>
    <submittedName>
        <fullName evidence="2">Uncharacterized protein</fullName>
    </submittedName>
</protein>
<evidence type="ECO:0000313" key="2">
    <source>
        <dbReference type="EMBL" id="AFK18299.1"/>
    </source>
</evidence>
<gene>
    <name evidence="2" type="ordered locus">HFX_0575</name>
</gene>
<reference evidence="2 3" key="1">
    <citation type="journal article" date="2012" name="J. Bacteriol.">
        <title>Complete genome sequence of the metabolically versatile halophilic archaeon Haloferax mediterranei, a poly(3-hydroxybutyrate-co-3-hydroxyvalerate) producer.</title>
        <authorList>
            <person name="Han J."/>
            <person name="Zhang F."/>
            <person name="Hou J."/>
            <person name="Liu X."/>
            <person name="Li M."/>
            <person name="Liu H."/>
            <person name="Cai L."/>
            <person name="Zhang B."/>
            <person name="Chen Y."/>
            <person name="Zhou J."/>
            <person name="Hu S."/>
            <person name="Xiang H."/>
        </authorList>
    </citation>
    <scope>NUCLEOTIDE SEQUENCE [LARGE SCALE GENOMIC DNA]</scope>
    <source>
        <strain evidence="3">ATCC 33500 / DSM 1411 / JCM 8866 / NBRC 14739 / NCIMB 2177 / R-4</strain>
    </source>
</reference>
<organism evidence="2 3">
    <name type="scientific">Haloferax mediterranei (strain ATCC 33500 / DSM 1411 / JCM 8866 / NBRC 14739 / NCIMB 2177 / R-4)</name>
    <name type="common">Halobacterium mediterranei</name>
    <dbReference type="NCBI Taxonomy" id="523841"/>
    <lineage>
        <taxon>Archaea</taxon>
        <taxon>Methanobacteriati</taxon>
        <taxon>Methanobacteriota</taxon>
        <taxon>Stenosarchaea group</taxon>
        <taxon>Halobacteria</taxon>
        <taxon>Halobacteriales</taxon>
        <taxon>Haloferacaceae</taxon>
        <taxon>Haloferax</taxon>
    </lineage>
</organism>
<dbReference type="AlphaFoldDB" id="I3R239"/>
<evidence type="ECO:0000313" key="3">
    <source>
        <dbReference type="Proteomes" id="UP000006469"/>
    </source>
</evidence>
<feature type="region of interest" description="Disordered" evidence="1">
    <location>
        <begin position="19"/>
        <end position="72"/>
    </location>
</feature>
<feature type="compositionally biased region" description="Basic and acidic residues" evidence="1">
    <location>
        <begin position="138"/>
        <end position="149"/>
    </location>
</feature>
<sequence length="213" mass="23100">MSVLTDECGSQALVRRFAETDQGRHSGLRADFGGDGDCDGWGECETSTQTGESERAETEDDERQSEREQAADTRLRVFQDRKTALSISVNHGGIAEVCEPIGVGDAGHEIQCDEVQRGRRRNRNRKHERNCGESADDVADKRERDRRPPEGVPLGFAITAGKSREEAKPAADCGQNHATTPARTNAMSPARATRRIPRAAVAVSGKSAPASSR</sequence>
<feature type="compositionally biased region" description="Basic residues" evidence="1">
    <location>
        <begin position="118"/>
        <end position="128"/>
    </location>
</feature>
<dbReference type="EMBL" id="CP001868">
    <property type="protein sequence ID" value="AFK18299.1"/>
    <property type="molecule type" value="Genomic_DNA"/>
</dbReference>
<name>I3R239_HALMT</name>
<dbReference type="HOGENOM" id="CLU_1292007_0_0_2"/>
<evidence type="ECO:0000256" key="1">
    <source>
        <dbReference type="SAM" id="MobiDB-lite"/>
    </source>
</evidence>